<name>A0A3B0YB93_9ZZZZ</name>
<reference evidence="3" key="1">
    <citation type="submission" date="2018-06" db="EMBL/GenBank/DDBJ databases">
        <authorList>
            <person name="Zhirakovskaya E."/>
        </authorList>
    </citation>
    <scope>NUCLEOTIDE SEQUENCE</scope>
</reference>
<dbReference type="InterPro" id="IPR001296">
    <property type="entry name" value="Glyco_trans_1"/>
</dbReference>
<gene>
    <name evidence="3" type="ORF">MNBD_GAMMA09-229</name>
</gene>
<dbReference type="EMBL" id="UOFI01000071">
    <property type="protein sequence ID" value="VAW65934.1"/>
    <property type="molecule type" value="Genomic_DNA"/>
</dbReference>
<dbReference type="Gene3D" id="3.40.50.2000">
    <property type="entry name" value="Glycogen Phosphorylase B"/>
    <property type="match status" value="2"/>
</dbReference>
<evidence type="ECO:0000313" key="3">
    <source>
        <dbReference type="EMBL" id="VAW65934.1"/>
    </source>
</evidence>
<feature type="domain" description="Glycosyl transferase family 1" evidence="1">
    <location>
        <begin position="210"/>
        <end position="372"/>
    </location>
</feature>
<organism evidence="3">
    <name type="scientific">hydrothermal vent metagenome</name>
    <dbReference type="NCBI Taxonomy" id="652676"/>
    <lineage>
        <taxon>unclassified sequences</taxon>
        <taxon>metagenomes</taxon>
        <taxon>ecological metagenomes</taxon>
    </lineage>
</organism>
<keyword evidence="3" id="KW-0808">Transferase</keyword>
<dbReference type="PANTHER" id="PTHR45947">
    <property type="entry name" value="SULFOQUINOVOSYL TRANSFERASE SQD2"/>
    <property type="match status" value="1"/>
</dbReference>
<feature type="domain" description="Glycosyltransferase subfamily 4-like N-terminal" evidence="2">
    <location>
        <begin position="22"/>
        <end position="199"/>
    </location>
</feature>
<protein>
    <submittedName>
        <fullName evidence="3">Glycosyltransferase</fullName>
    </submittedName>
</protein>
<dbReference type="SUPFAM" id="SSF53756">
    <property type="entry name" value="UDP-Glycosyltransferase/glycogen phosphorylase"/>
    <property type="match status" value="1"/>
</dbReference>
<dbReference type="GO" id="GO:0016757">
    <property type="term" value="F:glycosyltransferase activity"/>
    <property type="evidence" value="ECO:0007669"/>
    <property type="project" value="InterPro"/>
</dbReference>
<dbReference type="InterPro" id="IPR050194">
    <property type="entry name" value="Glycosyltransferase_grp1"/>
</dbReference>
<evidence type="ECO:0000259" key="1">
    <source>
        <dbReference type="Pfam" id="PF00534"/>
    </source>
</evidence>
<dbReference type="PANTHER" id="PTHR45947:SF15">
    <property type="entry name" value="TEICHURONIC ACID BIOSYNTHESIS GLYCOSYLTRANSFERASE TUAC-RELATED"/>
    <property type="match status" value="1"/>
</dbReference>
<sequence>MKLLLVTNLFPTPVDPERGIFTLQLAKSLSKICDITVVCPLPYFPALKIFKRFKKYYGFSQVPYQYTLDNITVYSPKYPLIPKLSESKHAYLMSIALNRCINSLNKKNCYDIINSQWLYPDSCAVDIAIENIDLPHVATGLGCDINHDLYEAGKKEKITRMLNNANAITVVSNGLKNELIEVGFNNTKITVIANGVDIKKFSPLSENDCRESLDLEKNTPIILYVGRLSLEKCVSSLIKSAARLIKQDYSFNLYIVGDGPLRNELESLTEKLNIKQQVHFIGNVEHDEIINWMGACNYFCLPSLREGCPNVVLEALSCGRPVIASKVGAIPDVVSDSSGILFSPDDIDSICDAFKSAFDRQWDEKRIAESVKKLSWDHAAKKYIDIFNFVLSSQSNSL</sequence>
<proteinExistence type="predicted"/>
<dbReference type="Pfam" id="PF13439">
    <property type="entry name" value="Glyco_transf_4"/>
    <property type="match status" value="1"/>
</dbReference>
<dbReference type="InterPro" id="IPR028098">
    <property type="entry name" value="Glyco_trans_4-like_N"/>
</dbReference>
<accession>A0A3B0YB93</accession>
<dbReference type="AlphaFoldDB" id="A0A3B0YB93"/>
<evidence type="ECO:0000259" key="2">
    <source>
        <dbReference type="Pfam" id="PF13439"/>
    </source>
</evidence>
<dbReference type="Pfam" id="PF00534">
    <property type="entry name" value="Glycos_transf_1"/>
    <property type="match status" value="1"/>
</dbReference>